<protein>
    <recommendedName>
        <fullName evidence="11">Ribonuclease 3</fullName>
        <ecNumber evidence="11">3.1.26.3</ecNumber>
    </recommendedName>
    <alternativeName>
        <fullName evidence="11">Ribonuclease III</fullName>
        <shortName evidence="11">RNase III</shortName>
    </alternativeName>
</protein>
<name>A0A0G3I447_LIBAF</name>
<evidence type="ECO:0000256" key="6">
    <source>
        <dbReference type="ARBA" id="ARBA00022723"/>
    </source>
</evidence>
<dbReference type="PATRIC" id="fig|1277257.4.peg.1160"/>
<dbReference type="GO" id="GO:0006364">
    <property type="term" value="P:rRNA processing"/>
    <property type="evidence" value="ECO:0007669"/>
    <property type="project" value="UniProtKB-UniRule"/>
</dbReference>
<evidence type="ECO:0000313" key="14">
    <source>
        <dbReference type="EMBL" id="AKK20676.1"/>
    </source>
</evidence>
<dbReference type="InterPro" id="IPR000999">
    <property type="entry name" value="RNase_III_dom"/>
</dbReference>
<comment type="catalytic activity">
    <reaction evidence="1 11">
        <text>Endonucleolytic cleavage to 5'-phosphomonoester.</text>
        <dbReference type="EC" id="3.1.26.3"/>
    </reaction>
</comment>
<dbReference type="OrthoDB" id="9805026at2"/>
<dbReference type="SUPFAM" id="SSF54768">
    <property type="entry name" value="dsRNA-binding domain-like"/>
    <property type="match status" value="1"/>
</dbReference>
<dbReference type="Gene3D" id="1.10.1520.10">
    <property type="entry name" value="Ribonuclease III domain"/>
    <property type="match status" value="1"/>
</dbReference>
<dbReference type="PROSITE" id="PS00517">
    <property type="entry name" value="RNASE_3_1"/>
    <property type="match status" value="1"/>
</dbReference>
<keyword evidence="7 11" id="KW-0255">Endonuclease</keyword>
<dbReference type="RefSeq" id="WP_047264621.1">
    <property type="nucleotide sequence ID" value="NZ_CP004021.1"/>
</dbReference>
<dbReference type="InterPro" id="IPR036389">
    <property type="entry name" value="RNase_III_sf"/>
</dbReference>
<dbReference type="PROSITE" id="PS50137">
    <property type="entry name" value="DS_RBD"/>
    <property type="match status" value="1"/>
</dbReference>
<keyword evidence="5 11" id="KW-0540">Nuclease</keyword>
<dbReference type="GO" id="GO:0046872">
    <property type="term" value="F:metal ion binding"/>
    <property type="evidence" value="ECO:0007669"/>
    <property type="project" value="UniProtKB-KW"/>
</dbReference>
<gene>
    <name evidence="11" type="primary">rnc</name>
    <name evidence="14" type="ORF">G293_05335</name>
</gene>
<keyword evidence="11" id="KW-0699">rRNA-binding</keyword>
<comment type="subunit">
    <text evidence="11">Homodimer.</text>
</comment>
<dbReference type="EC" id="3.1.26.3" evidence="11"/>
<evidence type="ECO:0000259" key="13">
    <source>
        <dbReference type="PROSITE" id="PS50142"/>
    </source>
</evidence>
<comment type="function">
    <text evidence="11">Digests double-stranded RNA. Involved in the processing of primary rRNA transcript to yield the immediate precursors to the large and small rRNAs (23S and 16S). Processes some mRNAs, and tRNAs when they are encoded in the rRNA operon. Processes pre-crRNA and tracrRNA of type II CRISPR loci if present in the organism.</text>
</comment>
<keyword evidence="3 11" id="KW-0698">rRNA processing</keyword>
<feature type="binding site" evidence="11">
    <location>
        <position position="44"/>
    </location>
    <ligand>
        <name>Mg(2+)</name>
        <dbReference type="ChEBI" id="CHEBI:18420"/>
    </ligand>
</feature>
<evidence type="ECO:0000313" key="15">
    <source>
        <dbReference type="Proteomes" id="UP000035503"/>
    </source>
</evidence>
<dbReference type="CDD" id="cd10845">
    <property type="entry name" value="DSRM_RNAse_III_family"/>
    <property type="match status" value="1"/>
</dbReference>
<organism evidence="14 15">
    <name type="scientific">Candidatus Liberibacter africanus PTSAPSY</name>
    <dbReference type="NCBI Taxonomy" id="1277257"/>
    <lineage>
        <taxon>Bacteria</taxon>
        <taxon>Pseudomonadati</taxon>
        <taxon>Pseudomonadota</taxon>
        <taxon>Alphaproteobacteria</taxon>
        <taxon>Hyphomicrobiales</taxon>
        <taxon>Rhizobiaceae</taxon>
        <taxon>Liberibacter</taxon>
    </lineage>
</organism>
<dbReference type="PANTHER" id="PTHR14950">
    <property type="entry name" value="DICER-RELATED"/>
    <property type="match status" value="1"/>
</dbReference>
<comment type="similarity">
    <text evidence="2">Belongs to the ribonuclease III family.</text>
</comment>
<evidence type="ECO:0000256" key="3">
    <source>
        <dbReference type="ARBA" id="ARBA00022552"/>
    </source>
</evidence>
<accession>A0A0G3I447</accession>
<evidence type="ECO:0000256" key="11">
    <source>
        <dbReference type="HAMAP-Rule" id="MF_00104"/>
    </source>
</evidence>
<evidence type="ECO:0000256" key="1">
    <source>
        <dbReference type="ARBA" id="ARBA00000109"/>
    </source>
</evidence>
<dbReference type="SMART" id="SM00358">
    <property type="entry name" value="DSRM"/>
    <property type="match status" value="1"/>
</dbReference>
<dbReference type="KEGG" id="lau:G293_05335"/>
<evidence type="ECO:0000256" key="2">
    <source>
        <dbReference type="ARBA" id="ARBA00010183"/>
    </source>
</evidence>
<dbReference type="NCBIfam" id="TIGR02191">
    <property type="entry name" value="RNaseIII"/>
    <property type="match status" value="1"/>
</dbReference>
<dbReference type="Proteomes" id="UP000035503">
    <property type="component" value="Chromosome"/>
</dbReference>
<keyword evidence="6 11" id="KW-0479">Metal-binding</keyword>
<dbReference type="Gene3D" id="3.30.160.20">
    <property type="match status" value="1"/>
</dbReference>
<evidence type="ECO:0000256" key="5">
    <source>
        <dbReference type="ARBA" id="ARBA00022722"/>
    </source>
</evidence>
<dbReference type="EMBL" id="CP004021">
    <property type="protein sequence ID" value="AKK20676.1"/>
    <property type="molecule type" value="Genomic_DNA"/>
</dbReference>
<evidence type="ECO:0000256" key="9">
    <source>
        <dbReference type="ARBA" id="ARBA00022842"/>
    </source>
</evidence>
<evidence type="ECO:0000256" key="10">
    <source>
        <dbReference type="ARBA" id="ARBA00022884"/>
    </source>
</evidence>
<keyword evidence="11" id="KW-0819">tRNA processing</keyword>
<keyword evidence="8 11" id="KW-0378">Hydrolase</keyword>
<dbReference type="SUPFAM" id="SSF69065">
    <property type="entry name" value="RNase III domain-like"/>
    <property type="match status" value="1"/>
</dbReference>
<dbReference type="InterPro" id="IPR014720">
    <property type="entry name" value="dsRBD_dom"/>
</dbReference>
<evidence type="ECO:0000256" key="8">
    <source>
        <dbReference type="ARBA" id="ARBA00022801"/>
    </source>
</evidence>
<dbReference type="AlphaFoldDB" id="A0A0G3I447"/>
<dbReference type="InterPro" id="IPR011907">
    <property type="entry name" value="RNase_III"/>
</dbReference>
<dbReference type="Pfam" id="PF14622">
    <property type="entry name" value="Ribonucleas_3_3"/>
    <property type="match status" value="1"/>
</dbReference>
<comment type="subcellular location">
    <subcellularLocation>
        <location evidence="11">Cytoplasm</location>
    </subcellularLocation>
</comment>
<dbReference type="CDD" id="cd00593">
    <property type="entry name" value="RIBOc"/>
    <property type="match status" value="1"/>
</dbReference>
<keyword evidence="9 11" id="KW-0460">Magnesium</keyword>
<evidence type="ECO:0000259" key="12">
    <source>
        <dbReference type="PROSITE" id="PS50137"/>
    </source>
</evidence>
<dbReference type="GO" id="GO:0005737">
    <property type="term" value="C:cytoplasm"/>
    <property type="evidence" value="ECO:0007669"/>
    <property type="project" value="UniProtKB-SubCell"/>
</dbReference>
<feature type="active site" evidence="11">
    <location>
        <position position="120"/>
    </location>
</feature>
<keyword evidence="4 11" id="KW-0507">mRNA processing</keyword>
<dbReference type="SMART" id="SM00535">
    <property type="entry name" value="RIBOc"/>
    <property type="match status" value="1"/>
</dbReference>
<reference evidence="14 15" key="1">
    <citation type="journal article" date="2015" name="Genome Announc.">
        <title>Complete Genome Sequence of 'Candidatus Liberibacter africanus,' a Bacterium Associated with Citrus Huanglongbing.</title>
        <authorList>
            <person name="Lin H."/>
            <person name="Pietersen G."/>
            <person name="Han C."/>
            <person name="Read D.A."/>
            <person name="Lou B."/>
            <person name="Gupta G."/>
            <person name="Civerolo E.L."/>
        </authorList>
    </citation>
    <scope>NUCLEOTIDE SEQUENCE [LARGE SCALE GENOMIC DNA]</scope>
    <source>
        <strain evidence="14 15">PTSAPSY</strain>
    </source>
</reference>
<dbReference type="GO" id="GO:0006397">
    <property type="term" value="P:mRNA processing"/>
    <property type="evidence" value="ECO:0007669"/>
    <property type="project" value="UniProtKB-UniRule"/>
</dbReference>
<evidence type="ECO:0000256" key="4">
    <source>
        <dbReference type="ARBA" id="ARBA00022664"/>
    </source>
</evidence>
<feature type="binding site" evidence="11">
    <location>
        <position position="117"/>
    </location>
    <ligand>
        <name>Mg(2+)</name>
        <dbReference type="ChEBI" id="CHEBI:18420"/>
    </ligand>
</feature>
<proteinExistence type="inferred from homology"/>
<dbReference type="GO" id="GO:0019843">
    <property type="term" value="F:rRNA binding"/>
    <property type="evidence" value="ECO:0007669"/>
    <property type="project" value="UniProtKB-KW"/>
</dbReference>
<feature type="domain" description="DRBM" evidence="12">
    <location>
        <begin position="156"/>
        <end position="225"/>
    </location>
</feature>
<dbReference type="STRING" id="1277257.G293_05335"/>
<feature type="binding site" evidence="11">
    <location>
        <position position="120"/>
    </location>
    <ligand>
        <name>Mg(2+)</name>
        <dbReference type="ChEBI" id="CHEBI:18420"/>
    </ligand>
</feature>
<dbReference type="FunFam" id="1.10.1520.10:FF:000001">
    <property type="entry name" value="Ribonuclease 3"/>
    <property type="match status" value="1"/>
</dbReference>
<keyword evidence="15" id="KW-1185">Reference proteome</keyword>
<feature type="domain" description="RNase III" evidence="13">
    <location>
        <begin position="6"/>
        <end position="131"/>
    </location>
</feature>
<sequence>MSALQYSAIEEKIGYTFSDKSLLEKAFTHSSISRSPQESYERLEFLGDRVLGLLISRLLFNHFDSAKEGELSVRFNALVSAETCSQVAKELSISSFILVSSDLRRDVCNFITSIQADVVESLIAALYLDGGMEVANDFVEKYWKHRALKEGKIRRDAKTELQEWAHAKFGVTPIYTVTFRSGPDHHPCFTVMVEVSGISPAKGVDFSKRAAEQVAAVEILKREGIWV</sequence>
<keyword evidence="10 11" id="KW-0694">RNA-binding</keyword>
<dbReference type="HAMAP" id="MF_00104">
    <property type="entry name" value="RNase_III"/>
    <property type="match status" value="1"/>
</dbReference>
<feature type="active site" evidence="11">
    <location>
        <position position="48"/>
    </location>
</feature>
<dbReference type="PROSITE" id="PS50142">
    <property type="entry name" value="RNASE_3_2"/>
    <property type="match status" value="1"/>
</dbReference>
<evidence type="ECO:0000256" key="7">
    <source>
        <dbReference type="ARBA" id="ARBA00022759"/>
    </source>
</evidence>
<dbReference type="GO" id="GO:0004525">
    <property type="term" value="F:ribonuclease III activity"/>
    <property type="evidence" value="ECO:0007669"/>
    <property type="project" value="UniProtKB-UniRule"/>
</dbReference>
<comment type="cofactor">
    <cofactor evidence="11">
        <name>Mg(2+)</name>
        <dbReference type="ChEBI" id="CHEBI:18420"/>
    </cofactor>
</comment>
<dbReference type="Pfam" id="PF00035">
    <property type="entry name" value="dsrm"/>
    <property type="match status" value="1"/>
</dbReference>
<keyword evidence="11" id="KW-0963">Cytoplasm</keyword>
<dbReference type="GO" id="GO:0008033">
    <property type="term" value="P:tRNA processing"/>
    <property type="evidence" value="ECO:0007669"/>
    <property type="project" value="UniProtKB-KW"/>
</dbReference>